<evidence type="ECO:0000313" key="3">
    <source>
        <dbReference type="Proteomes" id="UP001085076"/>
    </source>
</evidence>
<gene>
    <name evidence="2" type="ORF">J5N97_012841</name>
</gene>
<keyword evidence="3" id="KW-1185">Reference proteome</keyword>
<accession>A0A9D5CRV0</accession>
<dbReference type="AlphaFoldDB" id="A0A9D5CRV0"/>
<name>A0A9D5CRV0_9LILI</name>
<sequence length="146" mass="16923">MRCRVVSLLHLADITEKGVTFQMDDWATNDRGRVLAAAFTTIVVVIAFIIQEANTNDDSDEDGGQNESIMSDLIKVVREMAEAIKNPTHWSEILYKRVMEVGGFDNRVLEKVFDYLVEHEKEGKRFMVKGMDMRQAWIERYMSRME</sequence>
<dbReference type="EMBL" id="JAGGNH010000003">
    <property type="protein sequence ID" value="KAJ0977367.1"/>
    <property type="molecule type" value="Genomic_DNA"/>
</dbReference>
<keyword evidence="1" id="KW-0472">Membrane</keyword>
<feature type="transmembrane region" description="Helical" evidence="1">
    <location>
        <begin position="32"/>
        <end position="50"/>
    </location>
</feature>
<reference evidence="2" key="1">
    <citation type="submission" date="2021-03" db="EMBL/GenBank/DDBJ databases">
        <authorList>
            <person name="Li Z."/>
            <person name="Yang C."/>
        </authorList>
    </citation>
    <scope>NUCLEOTIDE SEQUENCE</scope>
    <source>
        <strain evidence="2">Dzin_1.0</strain>
        <tissue evidence="2">Leaf</tissue>
    </source>
</reference>
<dbReference type="Proteomes" id="UP001085076">
    <property type="component" value="Miscellaneous, Linkage group lg03"/>
</dbReference>
<keyword evidence="1" id="KW-1133">Transmembrane helix</keyword>
<protein>
    <submittedName>
        <fullName evidence="2">Uncharacterized protein</fullName>
    </submittedName>
</protein>
<proteinExistence type="predicted"/>
<keyword evidence="1" id="KW-0812">Transmembrane</keyword>
<organism evidence="2 3">
    <name type="scientific">Dioscorea zingiberensis</name>
    <dbReference type="NCBI Taxonomy" id="325984"/>
    <lineage>
        <taxon>Eukaryota</taxon>
        <taxon>Viridiplantae</taxon>
        <taxon>Streptophyta</taxon>
        <taxon>Embryophyta</taxon>
        <taxon>Tracheophyta</taxon>
        <taxon>Spermatophyta</taxon>
        <taxon>Magnoliopsida</taxon>
        <taxon>Liliopsida</taxon>
        <taxon>Dioscoreales</taxon>
        <taxon>Dioscoreaceae</taxon>
        <taxon>Dioscorea</taxon>
    </lineage>
</organism>
<dbReference type="OrthoDB" id="1301570at2759"/>
<reference evidence="2" key="2">
    <citation type="journal article" date="2022" name="Hortic Res">
        <title>The genome of Dioscorea zingiberensis sheds light on the biosynthesis, origin and evolution of the medicinally important diosgenin saponins.</title>
        <authorList>
            <person name="Li Y."/>
            <person name="Tan C."/>
            <person name="Li Z."/>
            <person name="Guo J."/>
            <person name="Li S."/>
            <person name="Chen X."/>
            <person name="Wang C."/>
            <person name="Dai X."/>
            <person name="Yang H."/>
            <person name="Song W."/>
            <person name="Hou L."/>
            <person name="Xu J."/>
            <person name="Tong Z."/>
            <person name="Xu A."/>
            <person name="Yuan X."/>
            <person name="Wang W."/>
            <person name="Yang Q."/>
            <person name="Chen L."/>
            <person name="Sun Z."/>
            <person name="Wang K."/>
            <person name="Pan B."/>
            <person name="Chen J."/>
            <person name="Bao Y."/>
            <person name="Liu F."/>
            <person name="Qi X."/>
            <person name="Gang D.R."/>
            <person name="Wen J."/>
            <person name="Li J."/>
        </authorList>
    </citation>
    <scope>NUCLEOTIDE SEQUENCE</scope>
    <source>
        <strain evidence="2">Dzin_1.0</strain>
    </source>
</reference>
<comment type="caution">
    <text evidence="2">The sequence shown here is derived from an EMBL/GenBank/DDBJ whole genome shotgun (WGS) entry which is preliminary data.</text>
</comment>
<evidence type="ECO:0000313" key="2">
    <source>
        <dbReference type="EMBL" id="KAJ0977367.1"/>
    </source>
</evidence>
<evidence type="ECO:0000256" key="1">
    <source>
        <dbReference type="SAM" id="Phobius"/>
    </source>
</evidence>